<evidence type="ECO:0000256" key="2">
    <source>
        <dbReference type="SAM" id="Phobius"/>
    </source>
</evidence>
<evidence type="ECO:0000313" key="5">
    <source>
        <dbReference type="Proteomes" id="UP001642484"/>
    </source>
</evidence>
<evidence type="ECO:0000256" key="1">
    <source>
        <dbReference type="SAM" id="MobiDB-lite"/>
    </source>
</evidence>
<sequence>MAELPTPETPRQACGVGRGDVDAPPAGFSAYRALALRQRKRKDATTTTPAPHNGRGREALLWGEVQRKQQENWEKMETQAVLQAPSSSRCVARLVVILDEQGACCFCMHWAVYASDGTGLLAMEVAGTGLVALAKALLAILQLMLAKGWALFYSPQQLLQRQAIVSAVLLIVVISILCELHEVLFHDWSARIYMYENWSGFTILVLNCLLFAEAWRSMRDTFVLEGTEEIRRFYVFISFVSILYFLTLPLVCLLASLLSPWVRAKYVDRCEAIKDGCHAQCADGGRQCSVSLLLLGTVAERCDHLMSSFLPLLEGQIISAAGSEILGTRLLGEPHDLSFVFIMSFVGRSFVVASLVALCRAGSIRGSSREEGRTISVEEVQAGLQAAMQTVLDGDDDSRMRSARIEERVWQTFQALPKNDVGRLTPRGVRYLVHNYFMKEHGWLIQGLDPHGNQANVSEVHEVSILRDKAPALVESLLEARRSNHGLALTDIVTMIAALERLIFDESLALLRAAYAFNDVSMFGEVEQSRVHDVLTSYLLLFQLGSKGNLSDARLHRALKARVSRRDDWPTVVDFQKDAVMNFNYAEKDTSNPFVEPRYTFEVGLLAGHFVLGVAQLNESGTDGASGRRGRPRKGESVQTKASGRFGGQARKTYGECTTVLVPETGPVQDVTKNFVVVRCAYKKKKASFEGEEGVTSLWVCKTCLWHEKCPSHNRALAHKLGPVTHQAWLDSGPLRPRREPCALAENVKKQLHEITRATHGNARVKACEQLLPQETVASLAMTGVTLAKTYCSFQMWDSLEEAEPGGQPLNLERAKLLEALEIVETQSSFSRANHPRRNELLAYVSSGAYKGTNRQEVAKILKTLYRQCCDHALAMARNSLCTLTFDGMFNQGYNMTNFWAVNAGCRHHLRAKDFSWKVQDAATLANEVAGLANSLGVEMIACVCTDRKIHLKVPRSTRFCSMQASGVAFMWNLEDIQVRSGRPTEAFKSMKAGEGGDEFVRVIHDRNLTNPIGRLTLFLQPLTTFVRMAGRGVTSEAVMLWYNMETQMDFLIGKFDFVRRGEANEALTERRHLWRQWTEHYRDGGLAPGRKEDKVKDPGFLQDAHYCAFLLDPRMYQLARQHARTAPSLRKGLPRANLHEVRVACADRMVPYLHTFFANNAYALGRAIDFEGRKGVFANVDFRVQLDDDMQSWWRRTKSTWLSEVALHVAAMCPTNQAAEHGWAHLCRVTTPVRNRLSMDTRSMLATVQHHAHHVHPYVQNQAPAQSQKKRKSWVPPSLRFDVKLTIEDCRRHAGADGAELGPGKLQSPLEADDVDSMDSHSSSSTSEEDSSDESQGSEGDMPPCVPCDPFVQVSADDLEHNLRSEM</sequence>
<dbReference type="PANTHER" id="PTHR23252">
    <property type="entry name" value="INTIMAL THICKNESS RECEPTOR-RELATED"/>
    <property type="match status" value="1"/>
</dbReference>
<feature type="transmembrane region" description="Helical" evidence="2">
    <location>
        <begin position="164"/>
        <end position="186"/>
    </location>
</feature>
<gene>
    <name evidence="4" type="ORF">CCMP2556_LOCUS12700</name>
</gene>
<reference evidence="4 5" key="1">
    <citation type="submission" date="2024-02" db="EMBL/GenBank/DDBJ databases">
        <authorList>
            <person name="Chen Y."/>
            <person name="Shah S."/>
            <person name="Dougan E. K."/>
            <person name="Thang M."/>
            <person name="Chan C."/>
        </authorList>
    </citation>
    <scope>NUCLEOTIDE SEQUENCE [LARGE SCALE GENOMIC DNA]</scope>
</reference>
<feature type="transmembrane region" description="Helical" evidence="2">
    <location>
        <begin position="233"/>
        <end position="258"/>
    </location>
</feature>
<dbReference type="InterPro" id="IPR019336">
    <property type="entry name" value="GPR180/TMEM145_TM"/>
</dbReference>
<dbReference type="EMBL" id="CAXAMN010006224">
    <property type="protein sequence ID" value="CAK9016946.1"/>
    <property type="molecule type" value="Genomic_DNA"/>
</dbReference>
<proteinExistence type="predicted"/>
<dbReference type="Pfam" id="PF10192">
    <property type="entry name" value="GPR180-TMEM145_TM"/>
    <property type="match status" value="1"/>
</dbReference>
<name>A0ABP0JR53_9DINO</name>
<feature type="region of interest" description="Disordered" evidence="1">
    <location>
        <begin position="1296"/>
        <end position="1368"/>
    </location>
</feature>
<organism evidence="4 5">
    <name type="scientific">Durusdinium trenchii</name>
    <dbReference type="NCBI Taxonomy" id="1381693"/>
    <lineage>
        <taxon>Eukaryota</taxon>
        <taxon>Sar</taxon>
        <taxon>Alveolata</taxon>
        <taxon>Dinophyceae</taxon>
        <taxon>Suessiales</taxon>
        <taxon>Symbiodiniaceae</taxon>
        <taxon>Durusdinium</taxon>
    </lineage>
</organism>
<feature type="compositionally biased region" description="Basic and acidic residues" evidence="1">
    <location>
        <begin position="1359"/>
        <end position="1368"/>
    </location>
</feature>
<feature type="domain" description="GPR180/TMEM145 transmembrane" evidence="3">
    <location>
        <begin position="97"/>
        <end position="267"/>
    </location>
</feature>
<keyword evidence="5" id="KW-1185">Reference proteome</keyword>
<feature type="transmembrane region" description="Helical" evidence="2">
    <location>
        <begin position="192"/>
        <end position="212"/>
    </location>
</feature>
<feature type="region of interest" description="Disordered" evidence="1">
    <location>
        <begin position="1"/>
        <end position="23"/>
    </location>
</feature>
<feature type="region of interest" description="Disordered" evidence="1">
    <location>
        <begin position="620"/>
        <end position="645"/>
    </location>
</feature>
<dbReference type="InterPro" id="IPR047831">
    <property type="entry name" value="GPR180/TMEM145"/>
</dbReference>
<evidence type="ECO:0000313" key="4">
    <source>
        <dbReference type="EMBL" id="CAK9016946.1"/>
    </source>
</evidence>
<keyword evidence="2" id="KW-1133">Transmembrane helix</keyword>
<evidence type="ECO:0000259" key="3">
    <source>
        <dbReference type="Pfam" id="PF10192"/>
    </source>
</evidence>
<accession>A0ABP0JR53</accession>
<dbReference type="PANTHER" id="PTHR23252:SF24">
    <property type="entry name" value="TRANSMEMBRANE PROTEIN 145"/>
    <property type="match status" value="1"/>
</dbReference>
<comment type="caution">
    <text evidence="4">The sequence shown here is derived from an EMBL/GenBank/DDBJ whole genome shotgun (WGS) entry which is preliminary data.</text>
</comment>
<protein>
    <recommendedName>
        <fullName evidence="3">GPR180/TMEM145 transmembrane domain-containing protein</fullName>
    </recommendedName>
</protein>
<keyword evidence="2" id="KW-0812">Transmembrane</keyword>
<feature type="transmembrane region" description="Helical" evidence="2">
    <location>
        <begin position="130"/>
        <end position="152"/>
    </location>
</feature>
<keyword evidence="2" id="KW-0472">Membrane</keyword>
<dbReference type="Proteomes" id="UP001642484">
    <property type="component" value="Unassembled WGS sequence"/>
</dbReference>